<dbReference type="PANTHER" id="PTHR14379:SF45">
    <property type="entry name" value="NYN DOMAIN-CONTAINING PROTEIN"/>
    <property type="match status" value="1"/>
</dbReference>
<dbReference type="AlphaFoldDB" id="A0A6D2JXL2"/>
<sequence length="212" mass="24680">MSTRLSDRKSGVFWDVDDFPVPEGRGIREIVESNLEKQGYKGEASITVYGEKDPFSPEETAKGRFTFVKRSDKYWRLHKMLTDIGLWVLEIPDRYRIPTNVVVVAKNISENTDFVRFLEELDSVDFNVSVVFPDDVKPAEVNIPEVRFAWYWKDFLEVGDPIPAAEYRILLDQGERDNMLFDPDDCGDDYSGEYDNDGGEYDEESCRMWTHY</sequence>
<protein>
    <recommendedName>
        <fullName evidence="1">NYN domain-containing protein</fullName>
    </recommendedName>
</protein>
<name>A0A6D2JXL2_9BRAS</name>
<dbReference type="OrthoDB" id="1036956at2759"/>
<evidence type="ECO:0000313" key="3">
    <source>
        <dbReference type="EMBL" id="CAA7052511.1"/>
    </source>
</evidence>
<dbReference type="EMBL" id="CACVBM020001305">
    <property type="protein sequence ID" value="CAA7044644.1"/>
    <property type="molecule type" value="Genomic_DNA"/>
</dbReference>
<evidence type="ECO:0000313" key="2">
    <source>
        <dbReference type="EMBL" id="CAA7044644.1"/>
    </source>
</evidence>
<proteinExistence type="predicted"/>
<dbReference type="CDD" id="cd10910">
    <property type="entry name" value="PIN_limkain_b1_N_like"/>
    <property type="match status" value="1"/>
</dbReference>
<reference evidence="2 4" key="1">
    <citation type="submission" date="2020-01" db="EMBL/GenBank/DDBJ databases">
        <authorList>
            <person name="Mishra B."/>
        </authorList>
    </citation>
    <scope>NUCLEOTIDE SEQUENCE [LARGE SCALE GENOMIC DNA]</scope>
</reference>
<dbReference type="EMBL" id="CACVBM020001497">
    <property type="protein sequence ID" value="CAA7052511.1"/>
    <property type="molecule type" value="Genomic_DNA"/>
</dbReference>
<dbReference type="PANTHER" id="PTHR14379">
    <property type="entry name" value="LIMKAIN B LKAP"/>
    <property type="match status" value="1"/>
</dbReference>
<organism evidence="2 4">
    <name type="scientific">Microthlaspi erraticum</name>
    <dbReference type="NCBI Taxonomy" id="1685480"/>
    <lineage>
        <taxon>Eukaryota</taxon>
        <taxon>Viridiplantae</taxon>
        <taxon>Streptophyta</taxon>
        <taxon>Embryophyta</taxon>
        <taxon>Tracheophyta</taxon>
        <taxon>Spermatophyta</taxon>
        <taxon>Magnoliopsida</taxon>
        <taxon>eudicotyledons</taxon>
        <taxon>Gunneridae</taxon>
        <taxon>Pentapetalae</taxon>
        <taxon>rosids</taxon>
        <taxon>malvids</taxon>
        <taxon>Brassicales</taxon>
        <taxon>Brassicaceae</taxon>
        <taxon>Coluteocarpeae</taxon>
        <taxon>Microthlaspi</taxon>
    </lineage>
</organism>
<evidence type="ECO:0000259" key="1">
    <source>
        <dbReference type="Pfam" id="PF01936"/>
    </source>
</evidence>
<feature type="domain" description="NYN" evidence="1">
    <location>
        <begin position="10"/>
        <end position="132"/>
    </location>
</feature>
<dbReference type="Pfam" id="PF01936">
    <property type="entry name" value="NYN"/>
    <property type="match status" value="1"/>
</dbReference>
<keyword evidence="4" id="KW-1185">Reference proteome</keyword>
<dbReference type="InterPro" id="IPR021139">
    <property type="entry name" value="NYN"/>
</dbReference>
<evidence type="ECO:0000313" key="4">
    <source>
        <dbReference type="Proteomes" id="UP000467841"/>
    </source>
</evidence>
<dbReference type="Proteomes" id="UP000467841">
    <property type="component" value="Unassembled WGS sequence"/>
</dbReference>
<dbReference type="GO" id="GO:0005777">
    <property type="term" value="C:peroxisome"/>
    <property type="evidence" value="ECO:0007669"/>
    <property type="project" value="InterPro"/>
</dbReference>
<accession>A0A6D2JXL2</accession>
<dbReference type="InterPro" id="IPR024768">
    <property type="entry name" value="Marf1"/>
</dbReference>
<gene>
    <name evidence="2" type="ORF">MERR_LOCUS31879</name>
    <name evidence="3" type="ORF">MERR_LOCUS39746</name>
</gene>
<dbReference type="GO" id="GO:0010468">
    <property type="term" value="P:regulation of gene expression"/>
    <property type="evidence" value="ECO:0007669"/>
    <property type="project" value="InterPro"/>
</dbReference>